<dbReference type="Proteomes" id="UP001451571">
    <property type="component" value="Chromosome"/>
</dbReference>
<dbReference type="Pfam" id="PF12706">
    <property type="entry name" value="Lactamase_B_2"/>
    <property type="match status" value="1"/>
</dbReference>
<dbReference type="InterPro" id="IPR042173">
    <property type="entry name" value="RNase_J_2"/>
</dbReference>
<dbReference type="PANTHER" id="PTHR43694:SF1">
    <property type="entry name" value="RIBONUCLEASE J"/>
    <property type="match status" value="1"/>
</dbReference>
<keyword evidence="2" id="KW-0694">RNA-binding</keyword>
<keyword evidence="1" id="KW-0378">Hydrolase</keyword>
<keyword evidence="1" id="KW-0540">Nuclease</keyword>
<gene>
    <name evidence="4" type="ORF">V6984_01525</name>
</gene>
<keyword evidence="5" id="KW-1185">Reference proteome</keyword>
<dbReference type="SUPFAM" id="SSF56281">
    <property type="entry name" value="Metallo-hydrolase/oxidoreductase"/>
    <property type="match status" value="1"/>
</dbReference>
<proteinExistence type="predicted"/>
<evidence type="ECO:0000256" key="1">
    <source>
        <dbReference type="ARBA" id="ARBA00022839"/>
    </source>
</evidence>
<dbReference type="PANTHER" id="PTHR43694">
    <property type="entry name" value="RIBONUCLEASE J"/>
    <property type="match status" value="1"/>
</dbReference>
<evidence type="ECO:0000313" key="4">
    <source>
        <dbReference type="EMBL" id="XAH74468.1"/>
    </source>
</evidence>
<dbReference type="Gene3D" id="3.40.50.10710">
    <property type="entry name" value="Metallo-hydrolase/oxidoreductase"/>
    <property type="match status" value="1"/>
</dbReference>
<dbReference type="RefSeq" id="WP_342758061.1">
    <property type="nucleotide sequence ID" value="NZ_CP146256.1"/>
</dbReference>
<dbReference type="InterPro" id="IPR036866">
    <property type="entry name" value="RibonucZ/Hydroxyglut_hydro"/>
</dbReference>
<dbReference type="InterPro" id="IPR001279">
    <property type="entry name" value="Metallo-B-lactamas"/>
</dbReference>
<feature type="domain" description="Metallo-beta-lactamase" evidence="3">
    <location>
        <begin position="14"/>
        <end position="218"/>
    </location>
</feature>
<keyword evidence="1" id="KW-0269">Exonuclease</keyword>
<protein>
    <submittedName>
        <fullName evidence="4">MBL fold metallo-hydrolase</fullName>
    </submittedName>
</protein>
<dbReference type="EMBL" id="CP146256">
    <property type="protein sequence ID" value="XAH74468.1"/>
    <property type="molecule type" value="Genomic_DNA"/>
</dbReference>
<accession>A0ABZ3EW46</accession>
<dbReference type="CDD" id="cd07732">
    <property type="entry name" value="metallo-hydrolase-like_MBL-fold"/>
    <property type="match status" value="1"/>
</dbReference>
<evidence type="ECO:0000256" key="2">
    <source>
        <dbReference type="ARBA" id="ARBA00022884"/>
    </source>
</evidence>
<name>A0ABZ3EW46_9FIRM</name>
<dbReference type="Gene3D" id="3.60.15.10">
    <property type="entry name" value="Ribonuclease Z/Hydroxyacylglutathione hydrolase-like"/>
    <property type="match status" value="1"/>
</dbReference>
<evidence type="ECO:0000259" key="3">
    <source>
        <dbReference type="SMART" id="SM00849"/>
    </source>
</evidence>
<reference evidence="4 5" key="1">
    <citation type="submission" date="2024-02" db="EMBL/GenBank/DDBJ databases">
        <title>Bacterial strain from lacustrine sediment.</title>
        <authorList>
            <person name="Petit C."/>
            <person name="Fadhlaoui K."/>
        </authorList>
    </citation>
    <scope>NUCLEOTIDE SEQUENCE [LARGE SCALE GENOMIC DNA]</scope>
    <source>
        <strain evidence="4 5">IPX-CK</strain>
    </source>
</reference>
<organism evidence="4 5">
    <name type="scientific">Kineothrix sedimenti</name>
    <dbReference type="NCBI Taxonomy" id="3123317"/>
    <lineage>
        <taxon>Bacteria</taxon>
        <taxon>Bacillati</taxon>
        <taxon>Bacillota</taxon>
        <taxon>Clostridia</taxon>
        <taxon>Lachnospirales</taxon>
        <taxon>Lachnospiraceae</taxon>
        <taxon>Kineothrix</taxon>
    </lineage>
</organism>
<evidence type="ECO:0000313" key="5">
    <source>
        <dbReference type="Proteomes" id="UP001451571"/>
    </source>
</evidence>
<dbReference type="SMART" id="SM00849">
    <property type="entry name" value="Lactamase_B"/>
    <property type="match status" value="1"/>
</dbReference>
<sequence>MTNITFYNGLREIGGTFIAIETEVSCLMFDFGFAASRRMDNKIKNRLEHYPEDCVRLGLLPQIDGVYNKKAADRLGVLPYGEAQKKCYFIISHMHIDHMGGLGMLDSDIPVYMSEESKILYGLLEEQKDIEYRAHPNCIGVPFKEQIVMGDILVTILPVDHDIVGASGFLIETPDGKIAYTGDYRFHGFHSDYSYEFAERAKGADVLITEGVTVSFGDVNLLEADRPEEERTELTLQEEMYEYAKNEKKLLVINSYNRNIERIHALIHTLKKAGRTLVLDTLHASYVSGFYPNDEISVYQETMDDKEVSKDWKIITKTELLTNSSDYVLQLDYSNMYELLDLASVISLYIHMDGSPLGGYDPSFEIMINLLNSLAIPYKNKGLGGHAAPFYLRYMIDTIAPDILVPIHSFRPEQVISEKIKKQFLPQYGDCIKLQKA</sequence>